<dbReference type="Pfam" id="PF11176">
    <property type="entry name" value="Tma16"/>
    <property type="match status" value="1"/>
</dbReference>
<keyword evidence="4" id="KW-1185">Reference proteome</keyword>
<reference evidence="4" key="2">
    <citation type="submission" date="2015-01" db="EMBL/GenBank/DDBJ databases">
        <title>Evolutionary Origins and Diversification of the Mycorrhizal Mutualists.</title>
        <authorList>
            <consortium name="DOE Joint Genome Institute"/>
            <consortium name="Mycorrhizal Genomics Consortium"/>
            <person name="Kohler A."/>
            <person name="Kuo A."/>
            <person name="Nagy L.G."/>
            <person name="Floudas D."/>
            <person name="Copeland A."/>
            <person name="Barry K.W."/>
            <person name="Cichocki N."/>
            <person name="Veneault-Fourrey C."/>
            <person name="LaButti K."/>
            <person name="Lindquist E.A."/>
            <person name="Lipzen A."/>
            <person name="Lundell T."/>
            <person name="Morin E."/>
            <person name="Murat C."/>
            <person name="Riley R."/>
            <person name="Ohm R."/>
            <person name="Sun H."/>
            <person name="Tunlid A."/>
            <person name="Henrissat B."/>
            <person name="Grigoriev I.V."/>
            <person name="Hibbett D.S."/>
            <person name="Martin F."/>
        </authorList>
    </citation>
    <scope>NUCLEOTIDE SEQUENCE [LARGE SCALE GENOMIC DNA]</scope>
    <source>
        <strain evidence="4">Ve08.2h10</strain>
    </source>
</reference>
<sequence>MAPSITQKPTPKAKKEKIFHPDSRKAAQLGRTHLRKNKLAEAASKRNKKQAAQADVYGFFYHALPPEGVLTLEELHSVIREVWLTRNDVELEQERAARRKGRPKSTKEIKLEEIKLREMEEYRTGMEVPDLTHEATVELFRKWDQKEVTFIHLLRFLRISSADPSVAVVSKSGKHHTLQQADPLPAQDHDMNIDDNILSAPPSRFASTIMTMDGPL</sequence>
<evidence type="ECO:0008006" key="5">
    <source>
        <dbReference type="Google" id="ProtNLM"/>
    </source>
</evidence>
<dbReference type="PANTHER" id="PTHR13349">
    <property type="entry name" value="TRANSLATION MACHINERY-ASSOCIATED PROTEIN 16"/>
    <property type="match status" value="1"/>
</dbReference>
<dbReference type="Proteomes" id="UP000054538">
    <property type="component" value="Unassembled WGS sequence"/>
</dbReference>
<dbReference type="OrthoDB" id="270284at2759"/>
<dbReference type="Gene3D" id="1.20.1440.170">
    <property type="entry name" value="Translation machinery-associated protein 16-like"/>
    <property type="match status" value="1"/>
</dbReference>
<dbReference type="HOGENOM" id="CLU_106400_0_0_1"/>
<dbReference type="InParanoid" id="A0A0D0E4M2"/>
<name>A0A0D0E4M2_9AGAM</name>
<evidence type="ECO:0000313" key="3">
    <source>
        <dbReference type="EMBL" id="KIK99346.1"/>
    </source>
</evidence>
<evidence type="ECO:0000313" key="4">
    <source>
        <dbReference type="Proteomes" id="UP000054538"/>
    </source>
</evidence>
<dbReference type="EMBL" id="KN824862">
    <property type="protein sequence ID" value="KIK99346.1"/>
    <property type="molecule type" value="Genomic_DNA"/>
</dbReference>
<dbReference type="AlphaFoldDB" id="A0A0D0E4M2"/>
<evidence type="ECO:0000256" key="2">
    <source>
        <dbReference type="SAM" id="MobiDB-lite"/>
    </source>
</evidence>
<reference evidence="3 4" key="1">
    <citation type="submission" date="2014-04" db="EMBL/GenBank/DDBJ databases">
        <authorList>
            <consortium name="DOE Joint Genome Institute"/>
            <person name="Kuo A."/>
            <person name="Kohler A."/>
            <person name="Jargeat P."/>
            <person name="Nagy L.G."/>
            <person name="Floudas D."/>
            <person name="Copeland A."/>
            <person name="Barry K.W."/>
            <person name="Cichocki N."/>
            <person name="Veneault-Fourrey C."/>
            <person name="LaButti K."/>
            <person name="Lindquist E.A."/>
            <person name="Lipzen A."/>
            <person name="Lundell T."/>
            <person name="Morin E."/>
            <person name="Murat C."/>
            <person name="Sun H."/>
            <person name="Tunlid A."/>
            <person name="Henrissat B."/>
            <person name="Grigoriev I.V."/>
            <person name="Hibbett D.S."/>
            <person name="Martin F."/>
            <person name="Nordberg H.P."/>
            <person name="Cantor M.N."/>
            <person name="Hua S.X."/>
        </authorList>
    </citation>
    <scope>NUCLEOTIDE SEQUENCE [LARGE SCALE GENOMIC DNA]</scope>
    <source>
        <strain evidence="3 4">Ve08.2h10</strain>
    </source>
</reference>
<dbReference type="PANTHER" id="PTHR13349:SF2">
    <property type="entry name" value="TRANSLATION MACHINERY-ASSOCIATED PROTEIN 16"/>
    <property type="match status" value="1"/>
</dbReference>
<accession>A0A0D0E4M2</accession>
<feature type="region of interest" description="Disordered" evidence="2">
    <location>
        <begin position="1"/>
        <end position="33"/>
    </location>
</feature>
<dbReference type="STRING" id="930991.A0A0D0E4M2"/>
<protein>
    <recommendedName>
        <fullName evidence="5">Translation machinery-associated protein 16</fullName>
    </recommendedName>
</protein>
<proteinExistence type="inferred from homology"/>
<evidence type="ECO:0000256" key="1">
    <source>
        <dbReference type="ARBA" id="ARBA00034127"/>
    </source>
</evidence>
<comment type="similarity">
    <text evidence="1">Belongs to the TMA16 family.</text>
</comment>
<gene>
    <name evidence="3" type="ORF">PAXRUDRAFT_132237</name>
</gene>
<feature type="compositionally biased region" description="Basic and acidic residues" evidence="2">
    <location>
        <begin position="16"/>
        <end position="25"/>
    </location>
</feature>
<dbReference type="InterPro" id="IPR038356">
    <property type="entry name" value="Tma16_sf"/>
</dbReference>
<organism evidence="3 4">
    <name type="scientific">Paxillus rubicundulus Ve08.2h10</name>
    <dbReference type="NCBI Taxonomy" id="930991"/>
    <lineage>
        <taxon>Eukaryota</taxon>
        <taxon>Fungi</taxon>
        <taxon>Dikarya</taxon>
        <taxon>Basidiomycota</taxon>
        <taxon>Agaricomycotina</taxon>
        <taxon>Agaricomycetes</taxon>
        <taxon>Agaricomycetidae</taxon>
        <taxon>Boletales</taxon>
        <taxon>Paxilineae</taxon>
        <taxon>Paxillaceae</taxon>
        <taxon>Paxillus</taxon>
    </lineage>
</organism>
<dbReference type="GO" id="GO:0005634">
    <property type="term" value="C:nucleus"/>
    <property type="evidence" value="ECO:0007669"/>
    <property type="project" value="TreeGrafter"/>
</dbReference>
<dbReference type="InterPro" id="IPR021346">
    <property type="entry name" value="Tma16"/>
</dbReference>